<feature type="domain" description="Cytochrome b561 bacterial/Ni-hydrogenase" evidence="7">
    <location>
        <begin position="22"/>
        <end position="275"/>
    </location>
</feature>
<evidence type="ECO:0000313" key="9">
    <source>
        <dbReference type="Proteomes" id="UP000320653"/>
    </source>
</evidence>
<keyword evidence="4 6" id="KW-1133">Transmembrane helix</keyword>
<name>A0A561QP85_9HYPH</name>
<feature type="transmembrane region" description="Helical" evidence="6">
    <location>
        <begin position="241"/>
        <end position="266"/>
    </location>
</feature>
<dbReference type="Proteomes" id="UP000320653">
    <property type="component" value="Unassembled WGS sequence"/>
</dbReference>
<dbReference type="InterPro" id="IPR051542">
    <property type="entry name" value="Hydrogenase_cytochrome"/>
</dbReference>
<reference evidence="8 9" key="1">
    <citation type="submission" date="2019-06" db="EMBL/GenBank/DDBJ databases">
        <title>Sorghum-associated microbial communities from plants grown in Nebraska, USA.</title>
        <authorList>
            <person name="Schachtman D."/>
        </authorList>
    </citation>
    <scope>NUCLEOTIDE SEQUENCE [LARGE SCALE GENOMIC DNA]</scope>
    <source>
        <strain evidence="8 9">1225</strain>
    </source>
</reference>
<dbReference type="OrthoDB" id="9781740at2"/>
<evidence type="ECO:0000256" key="2">
    <source>
        <dbReference type="ARBA" id="ARBA00022475"/>
    </source>
</evidence>
<accession>A0A561QP85</accession>
<feature type="transmembrane region" description="Helical" evidence="6">
    <location>
        <begin position="197"/>
        <end position="221"/>
    </location>
</feature>
<dbReference type="PANTHER" id="PTHR30485">
    <property type="entry name" value="NI/FE-HYDROGENASE 1 B-TYPE CYTOCHROME SUBUNIT"/>
    <property type="match status" value="1"/>
</dbReference>
<keyword evidence="3 6" id="KW-0812">Transmembrane</keyword>
<dbReference type="GO" id="GO:0009055">
    <property type="term" value="F:electron transfer activity"/>
    <property type="evidence" value="ECO:0007669"/>
    <property type="project" value="InterPro"/>
</dbReference>
<dbReference type="InterPro" id="IPR016174">
    <property type="entry name" value="Di-haem_cyt_TM"/>
</dbReference>
<feature type="transmembrane region" description="Helical" evidence="6">
    <location>
        <begin position="129"/>
        <end position="150"/>
    </location>
</feature>
<comment type="caution">
    <text evidence="8">The sequence shown here is derived from an EMBL/GenBank/DDBJ whole genome shotgun (WGS) entry which is preliminary data.</text>
</comment>
<dbReference type="SUPFAM" id="SSF81342">
    <property type="entry name" value="Transmembrane di-heme cytochromes"/>
    <property type="match status" value="1"/>
</dbReference>
<evidence type="ECO:0000256" key="4">
    <source>
        <dbReference type="ARBA" id="ARBA00022989"/>
    </source>
</evidence>
<dbReference type="PANTHER" id="PTHR30485:SF1">
    <property type="entry name" value="CYTOCHROME YDHU-RELATED"/>
    <property type="match status" value="1"/>
</dbReference>
<evidence type="ECO:0000256" key="1">
    <source>
        <dbReference type="ARBA" id="ARBA00004651"/>
    </source>
</evidence>
<proteinExistence type="predicted"/>
<dbReference type="Gene3D" id="1.20.950.20">
    <property type="entry name" value="Transmembrane di-heme cytochromes, Chain C"/>
    <property type="match status" value="1"/>
</dbReference>
<dbReference type="RefSeq" id="WP_145639801.1">
    <property type="nucleotide sequence ID" value="NZ_VIWP01000005.1"/>
</dbReference>
<evidence type="ECO:0000256" key="6">
    <source>
        <dbReference type="SAM" id="Phobius"/>
    </source>
</evidence>
<dbReference type="GO" id="GO:0005886">
    <property type="term" value="C:plasma membrane"/>
    <property type="evidence" value="ECO:0007669"/>
    <property type="project" value="UniProtKB-SubCell"/>
</dbReference>
<dbReference type="AlphaFoldDB" id="A0A561QP85"/>
<keyword evidence="5 6" id="KW-0472">Membrane</keyword>
<organism evidence="8 9">
    <name type="scientific">Neorhizobium alkalisoli</name>
    <dbReference type="NCBI Taxonomy" id="528178"/>
    <lineage>
        <taxon>Bacteria</taxon>
        <taxon>Pseudomonadati</taxon>
        <taxon>Pseudomonadota</taxon>
        <taxon>Alphaproteobacteria</taxon>
        <taxon>Hyphomicrobiales</taxon>
        <taxon>Rhizobiaceae</taxon>
        <taxon>Rhizobium/Agrobacterium group</taxon>
        <taxon>Neorhizobium</taxon>
    </lineage>
</organism>
<dbReference type="InterPro" id="IPR011577">
    <property type="entry name" value="Cyt_b561_bac/Ni-Hgenase"/>
</dbReference>
<dbReference type="GO" id="GO:0022904">
    <property type="term" value="P:respiratory electron transport chain"/>
    <property type="evidence" value="ECO:0007669"/>
    <property type="project" value="InterPro"/>
</dbReference>
<protein>
    <submittedName>
        <fullName evidence="8">Thiosulfate reductase cytochrome b subunit</fullName>
    </submittedName>
</protein>
<evidence type="ECO:0000313" key="8">
    <source>
        <dbReference type="EMBL" id="TWF52188.1"/>
    </source>
</evidence>
<evidence type="ECO:0000259" key="7">
    <source>
        <dbReference type="Pfam" id="PF01292"/>
    </source>
</evidence>
<dbReference type="EMBL" id="VIWP01000005">
    <property type="protein sequence ID" value="TWF52188.1"/>
    <property type="molecule type" value="Genomic_DNA"/>
</dbReference>
<gene>
    <name evidence="8" type="ORF">FHW37_105287</name>
</gene>
<keyword evidence="9" id="KW-1185">Reference proteome</keyword>
<dbReference type="GO" id="GO:0020037">
    <property type="term" value="F:heme binding"/>
    <property type="evidence" value="ECO:0007669"/>
    <property type="project" value="TreeGrafter"/>
</dbReference>
<comment type="subcellular location">
    <subcellularLocation>
        <location evidence="1">Cell membrane</location>
        <topology evidence="1">Multi-pass membrane protein</topology>
    </subcellularLocation>
</comment>
<feature type="transmembrane region" description="Helical" evidence="6">
    <location>
        <begin position="31"/>
        <end position="49"/>
    </location>
</feature>
<sequence length="294" mass="32572">MDSTVTPTGIKPERGAKTLIRRHSLTVRLSHWLNVLCMTVLLFSGLQIFNAHPSLYWGMYGADNDPSILSMEAVENGDTVKGVTKIGSLTFDTTGILGVSTVDGEPAARGFPAWITLPSYQDLATGRRWHFFFAWLFVINGVIYMAYGFFARHFRRDLLPTADELKPANLGHEITEHARLRFPKGEKARNYNALQKLTYLLVIFILLPVMIATGLTMSPGFDAVAPWLLDLFGGRQSARTLHFVTATALIAFVLVHVVMVIASGLFNNMRSMITGRYAIETEPSSVGHQGELTP</sequence>
<evidence type="ECO:0000256" key="3">
    <source>
        <dbReference type="ARBA" id="ARBA00022692"/>
    </source>
</evidence>
<dbReference type="Pfam" id="PF01292">
    <property type="entry name" value="Ni_hydr_CYTB"/>
    <property type="match status" value="1"/>
</dbReference>
<keyword evidence="2" id="KW-1003">Cell membrane</keyword>
<evidence type="ECO:0000256" key="5">
    <source>
        <dbReference type="ARBA" id="ARBA00023136"/>
    </source>
</evidence>